<accession>A0A9D5H1Y4</accession>
<sequence>MVVARSHGKGHRDQTPGFITEETLRLIAKLIGKWKMLEQLHFGRQSQRRLSHFEAQLDKQRTNDLFAMGDYCSCETILDEIVMQIGIHCNHFCWGCKQLEVLDVTDCGELEHSDGDMKEIATLAKGYGIEFLWQGGREDADYCGLDFPEPVEEVAFDQGSCETMSTDEHRWNGTIEALSS</sequence>
<dbReference type="Proteomes" id="UP001085076">
    <property type="component" value="Unassembled WGS sequence"/>
</dbReference>
<reference evidence="1 2" key="1">
    <citation type="journal article" date="2022" name="Hortic Res">
        <title>The genome of Dioscorea zingiberensis sheds light on the biosynthesis, origin and evolution of the medicinally important diosgenin saponins.</title>
        <authorList>
            <person name="Li Y."/>
            <person name="Tan C."/>
            <person name="Li Z."/>
            <person name="Guo J."/>
            <person name="Li S."/>
            <person name="Chen X."/>
            <person name="Wang C."/>
            <person name="Dai X."/>
            <person name="Yang H."/>
            <person name="Song W."/>
            <person name="Hou L."/>
            <person name="Xu J."/>
            <person name="Tong Z."/>
            <person name="Xu A."/>
            <person name="Yuan X."/>
            <person name="Wang W."/>
            <person name="Yang Q."/>
            <person name="Chen L."/>
            <person name="Sun Z."/>
            <person name="Wang K."/>
            <person name="Pan B."/>
            <person name="Chen J."/>
            <person name="Bao Y."/>
            <person name="Liu F."/>
            <person name="Qi X."/>
            <person name="Gang D.R."/>
            <person name="Wen J."/>
            <person name="Li J."/>
        </authorList>
    </citation>
    <scope>NUCLEOTIDE SEQUENCE [LARGE SCALE GENOMIC DNA]</scope>
    <source>
        <strain evidence="1">Dzin_1.0</strain>
    </source>
</reference>
<proteinExistence type="predicted"/>
<evidence type="ECO:0000313" key="1">
    <source>
        <dbReference type="EMBL" id="KAJ0960241.1"/>
    </source>
</evidence>
<dbReference type="EMBL" id="JAGGNH010000094">
    <property type="protein sequence ID" value="KAJ0960241.1"/>
    <property type="molecule type" value="Genomic_DNA"/>
</dbReference>
<keyword evidence="2" id="KW-1185">Reference proteome</keyword>
<protein>
    <submittedName>
        <fullName evidence="1">Uncharacterized protein</fullName>
    </submittedName>
</protein>
<organism evidence="1 2">
    <name type="scientific">Dioscorea zingiberensis</name>
    <dbReference type="NCBI Taxonomy" id="325984"/>
    <lineage>
        <taxon>Eukaryota</taxon>
        <taxon>Viridiplantae</taxon>
        <taxon>Streptophyta</taxon>
        <taxon>Embryophyta</taxon>
        <taxon>Tracheophyta</taxon>
        <taxon>Spermatophyta</taxon>
        <taxon>Magnoliopsida</taxon>
        <taxon>Liliopsida</taxon>
        <taxon>Dioscoreales</taxon>
        <taxon>Dioscoreaceae</taxon>
        <taxon>Dioscorea</taxon>
    </lineage>
</organism>
<comment type="caution">
    <text evidence="1">The sequence shown here is derived from an EMBL/GenBank/DDBJ whole genome shotgun (WGS) entry which is preliminary data.</text>
</comment>
<evidence type="ECO:0000313" key="2">
    <source>
        <dbReference type="Proteomes" id="UP001085076"/>
    </source>
</evidence>
<dbReference type="AlphaFoldDB" id="A0A9D5H1Y4"/>
<gene>
    <name evidence="1" type="ORF">J5N97_001916</name>
</gene>
<name>A0A9D5H1Y4_9LILI</name>